<dbReference type="GO" id="GO:0004553">
    <property type="term" value="F:hydrolase activity, hydrolyzing O-glycosyl compounds"/>
    <property type="evidence" value="ECO:0007669"/>
    <property type="project" value="InterPro"/>
</dbReference>
<keyword evidence="6" id="KW-0052">Apoplast</keyword>
<evidence type="ECO:0000256" key="2">
    <source>
        <dbReference type="ARBA" id="ARBA00022801"/>
    </source>
</evidence>
<comment type="function">
    <text evidence="6">Catalyzes xyloglucan endohydrolysis (XEH) and/or endotransglycosylation (XET). Cleaves and religates xyloglucan polymers, an essential constituent of the primary cell wall, and thereby participates in cell wall construction of growing tissues.</text>
</comment>
<evidence type="ECO:0000256" key="6">
    <source>
        <dbReference type="RuleBase" id="RU361120"/>
    </source>
</evidence>
<dbReference type="GO" id="GO:0071555">
    <property type="term" value="P:cell wall organization"/>
    <property type="evidence" value="ECO:0007669"/>
    <property type="project" value="UniProtKB-KW"/>
</dbReference>
<evidence type="ECO:0000259" key="7">
    <source>
        <dbReference type="PROSITE" id="PS51762"/>
    </source>
</evidence>
<dbReference type="GO" id="GO:0048046">
    <property type="term" value="C:apoplast"/>
    <property type="evidence" value="ECO:0007669"/>
    <property type="project" value="UniProtKB-SubCell"/>
</dbReference>
<keyword evidence="9" id="KW-1185">Reference proteome</keyword>
<dbReference type="Proteomes" id="UP000655225">
    <property type="component" value="Unassembled WGS sequence"/>
</dbReference>
<keyword evidence="6" id="KW-0964">Secreted</keyword>
<evidence type="ECO:0000256" key="1">
    <source>
        <dbReference type="ARBA" id="ARBA00022679"/>
    </source>
</evidence>
<dbReference type="CDD" id="cd02176">
    <property type="entry name" value="GH16_XET"/>
    <property type="match status" value="1"/>
</dbReference>
<dbReference type="Pfam" id="PF00722">
    <property type="entry name" value="Glyco_hydro_16"/>
    <property type="match status" value="2"/>
</dbReference>
<feature type="active site" description="Nucleophile" evidence="5">
    <location>
        <position position="167"/>
    </location>
</feature>
<dbReference type="EMBL" id="JABCRI010000105">
    <property type="protein sequence ID" value="KAF8376743.1"/>
    <property type="molecule type" value="Genomic_DNA"/>
</dbReference>
<dbReference type="PROSITE" id="PS51762">
    <property type="entry name" value="GH16_2"/>
    <property type="match status" value="1"/>
</dbReference>
<dbReference type="InterPro" id="IPR008264">
    <property type="entry name" value="Beta_glucanase"/>
</dbReference>
<dbReference type="OrthoDB" id="4781at2759"/>
<protein>
    <recommendedName>
        <fullName evidence="6">Xyloglucan endotransglucosylase/hydrolase</fullName>
        <ecNumber evidence="6">2.4.1.207</ecNumber>
    </recommendedName>
</protein>
<dbReference type="InterPro" id="IPR000757">
    <property type="entry name" value="Beta-glucanase-like"/>
</dbReference>
<dbReference type="PANTHER" id="PTHR31062">
    <property type="entry name" value="XYLOGLUCAN ENDOTRANSGLUCOSYLASE/HYDROLASE PROTEIN 8-RELATED"/>
    <property type="match status" value="1"/>
</dbReference>
<dbReference type="GO" id="GO:0010411">
    <property type="term" value="P:xyloglucan metabolic process"/>
    <property type="evidence" value="ECO:0007669"/>
    <property type="project" value="InterPro"/>
</dbReference>
<evidence type="ECO:0000256" key="3">
    <source>
        <dbReference type="ARBA" id="ARBA00023157"/>
    </source>
</evidence>
<comment type="PTM">
    <text evidence="6">Contains at least one intrachain disulfide bond essential for its enzymatic activity.</text>
</comment>
<dbReference type="GO" id="GO:0042546">
    <property type="term" value="P:cell wall biogenesis"/>
    <property type="evidence" value="ECO:0007669"/>
    <property type="project" value="InterPro"/>
</dbReference>
<dbReference type="EC" id="2.4.1.207" evidence="6"/>
<keyword evidence="6" id="KW-0134">Cell wall</keyword>
<keyword evidence="4 6" id="KW-0326">Glycosidase</keyword>
<dbReference type="InterPro" id="IPR016455">
    <property type="entry name" value="XTH"/>
</dbReference>
<comment type="caution">
    <text evidence="8">The sequence shown here is derived from an EMBL/GenBank/DDBJ whole genome shotgun (WGS) entry which is preliminary data.</text>
</comment>
<evidence type="ECO:0000313" key="9">
    <source>
        <dbReference type="Proteomes" id="UP000655225"/>
    </source>
</evidence>
<proteinExistence type="inferred from homology"/>
<evidence type="ECO:0000256" key="5">
    <source>
        <dbReference type="PIRSR" id="PIRSR608264-1"/>
    </source>
</evidence>
<comment type="similarity">
    <text evidence="6">Belongs to the glycosyl hydrolase 16 family.</text>
</comment>
<dbReference type="PRINTS" id="PR00737">
    <property type="entry name" value="GLHYDRLASE16"/>
</dbReference>
<dbReference type="InterPro" id="IPR044791">
    <property type="entry name" value="Beta-glucanase/XTH"/>
</dbReference>
<name>A0A834Y8W1_TETSI</name>
<reference evidence="8 9" key="1">
    <citation type="submission" date="2020-04" db="EMBL/GenBank/DDBJ databases">
        <title>Plant Genome Project.</title>
        <authorList>
            <person name="Zhang R.-G."/>
        </authorList>
    </citation>
    <scope>NUCLEOTIDE SEQUENCE [LARGE SCALE GENOMIC DNA]</scope>
    <source>
        <strain evidence="8">YNK0</strain>
        <tissue evidence="8">Leaf</tissue>
    </source>
</reference>
<dbReference type="GO" id="GO:0016762">
    <property type="term" value="F:xyloglucan:xyloglucosyl transferase activity"/>
    <property type="evidence" value="ECO:0007669"/>
    <property type="project" value="UniProtKB-EC"/>
</dbReference>
<dbReference type="InterPro" id="IPR013320">
    <property type="entry name" value="ConA-like_dom_sf"/>
</dbReference>
<dbReference type="SUPFAM" id="SSF49899">
    <property type="entry name" value="Concanavalin A-like lectins/glucanases"/>
    <property type="match status" value="2"/>
</dbReference>
<keyword evidence="1 6" id="KW-0808">Transferase</keyword>
<dbReference type="AlphaFoldDB" id="A0A834Y8W1"/>
<sequence length="345" mass="39185">MIGVSYPSQPMQVEASLWDGDSWATDGGQTKTNWSHAPFKAHFQGFNIDGCPYNLHSKPCDSSIFWWNKEKYWSLSSTEQRGLGSSLTDQGTFDQYYNITWGNDHVLSLDQGAKIQLSLDNSSGSGFGSKLSYGSGFFQLGIKLPGNNSAGVVTAFYLTSHTDNHDELDFEFLGNQEGKPITVQTNVFVSGQGGREERIFLWFDPTANFHTYKVLWNPYQVVFYVDEIPIRVFKNNRKIGVSYPSQPMQVVVSLWNGDSWATDGGKTKINWIQAPFKAYFQGFKIDGCPHTEPCDSSTLWWNGEEYWTLNSNEQRVYKDVISKYITYDYCADRNKYPIPPPECPK</sequence>
<dbReference type="Gene3D" id="2.60.120.200">
    <property type="match status" value="2"/>
</dbReference>
<keyword evidence="3" id="KW-1015">Disulfide bond</keyword>
<comment type="subcellular location">
    <subcellularLocation>
        <location evidence="6">Secreted</location>
        <location evidence="6">Cell wall</location>
    </subcellularLocation>
    <subcellularLocation>
        <location evidence="6">Secreted</location>
        <location evidence="6">Extracellular space</location>
        <location evidence="6">Apoplast</location>
    </subcellularLocation>
</comment>
<dbReference type="FunFam" id="2.60.120.200:FF:000025">
    <property type="entry name" value="Xyloglucan endotransglucosylase/hydrolase"/>
    <property type="match status" value="1"/>
</dbReference>
<dbReference type="OMA" id="SAVNDKH"/>
<keyword evidence="2 6" id="KW-0378">Hydrolase</keyword>
<evidence type="ECO:0000256" key="4">
    <source>
        <dbReference type="ARBA" id="ARBA00023295"/>
    </source>
</evidence>
<feature type="domain" description="GH16" evidence="7">
    <location>
        <begin position="71"/>
        <end position="280"/>
    </location>
</feature>
<evidence type="ECO:0000313" key="8">
    <source>
        <dbReference type="EMBL" id="KAF8376743.1"/>
    </source>
</evidence>
<gene>
    <name evidence="8" type="ORF">HHK36_031588</name>
</gene>
<feature type="active site" description="Proton donor" evidence="5">
    <location>
        <position position="171"/>
    </location>
</feature>
<organism evidence="8 9">
    <name type="scientific">Tetracentron sinense</name>
    <name type="common">Spur-leaf</name>
    <dbReference type="NCBI Taxonomy" id="13715"/>
    <lineage>
        <taxon>Eukaryota</taxon>
        <taxon>Viridiplantae</taxon>
        <taxon>Streptophyta</taxon>
        <taxon>Embryophyta</taxon>
        <taxon>Tracheophyta</taxon>
        <taxon>Spermatophyta</taxon>
        <taxon>Magnoliopsida</taxon>
        <taxon>Trochodendrales</taxon>
        <taxon>Trochodendraceae</taxon>
        <taxon>Tetracentron</taxon>
    </lineage>
</organism>
<accession>A0A834Y8W1</accession>
<dbReference type="Pfam" id="PF06955">
    <property type="entry name" value="XET_C"/>
    <property type="match status" value="1"/>
</dbReference>
<dbReference type="InterPro" id="IPR010713">
    <property type="entry name" value="XET_C"/>
</dbReference>
<keyword evidence="6" id="KW-0961">Cell wall biogenesis/degradation</keyword>